<dbReference type="PANTHER" id="PTHR15615">
    <property type="match status" value="1"/>
</dbReference>
<proteinExistence type="predicted"/>
<dbReference type="GO" id="GO:0000307">
    <property type="term" value="C:cyclin-dependent protein kinase holoenzyme complex"/>
    <property type="evidence" value="ECO:0007669"/>
    <property type="project" value="TreeGrafter"/>
</dbReference>
<feature type="region of interest" description="Disordered" evidence="1">
    <location>
        <begin position="257"/>
        <end position="280"/>
    </location>
</feature>
<dbReference type="GO" id="GO:0016538">
    <property type="term" value="F:cyclin-dependent protein serine/threonine kinase regulator activity"/>
    <property type="evidence" value="ECO:0007669"/>
    <property type="project" value="TreeGrafter"/>
</dbReference>
<dbReference type="STRING" id="984486.A0A1E3QVV1"/>
<name>A0A1E3QVV1_9ASCO</name>
<dbReference type="Pfam" id="PF00134">
    <property type="entry name" value="Cyclin_N"/>
    <property type="match status" value="1"/>
</dbReference>
<evidence type="ECO:0000313" key="4">
    <source>
        <dbReference type="Proteomes" id="UP000094336"/>
    </source>
</evidence>
<dbReference type="EMBL" id="KV454427">
    <property type="protein sequence ID" value="ODQ81795.1"/>
    <property type="molecule type" value="Genomic_DNA"/>
</dbReference>
<evidence type="ECO:0000313" key="3">
    <source>
        <dbReference type="EMBL" id="ODQ81795.1"/>
    </source>
</evidence>
<dbReference type="Gene3D" id="1.10.472.10">
    <property type="entry name" value="Cyclin-like"/>
    <property type="match status" value="1"/>
</dbReference>
<dbReference type="GO" id="GO:0005634">
    <property type="term" value="C:nucleus"/>
    <property type="evidence" value="ECO:0007669"/>
    <property type="project" value="TreeGrafter"/>
</dbReference>
<feature type="domain" description="Cyclin N-terminal" evidence="2">
    <location>
        <begin position="81"/>
        <end position="179"/>
    </location>
</feature>
<dbReference type="RefSeq" id="XP_018987123.1">
    <property type="nucleotide sequence ID" value="XM_019128018.1"/>
</dbReference>
<feature type="region of interest" description="Disordered" evidence="1">
    <location>
        <begin position="43"/>
        <end position="62"/>
    </location>
</feature>
<dbReference type="CDD" id="cd20557">
    <property type="entry name" value="CYCLIN_ScPCL1-like"/>
    <property type="match status" value="1"/>
</dbReference>
<organism evidence="3 4">
    <name type="scientific">Babjeviella inositovora NRRL Y-12698</name>
    <dbReference type="NCBI Taxonomy" id="984486"/>
    <lineage>
        <taxon>Eukaryota</taxon>
        <taxon>Fungi</taxon>
        <taxon>Dikarya</taxon>
        <taxon>Ascomycota</taxon>
        <taxon>Saccharomycotina</taxon>
        <taxon>Pichiomycetes</taxon>
        <taxon>Serinales incertae sedis</taxon>
        <taxon>Babjeviella</taxon>
    </lineage>
</organism>
<accession>A0A1E3QVV1</accession>
<dbReference type="PANTHER" id="PTHR15615:SF10">
    <property type="entry name" value="PHO85 CYCLIN-2-RELATED"/>
    <property type="match status" value="1"/>
</dbReference>
<dbReference type="InterPro" id="IPR006671">
    <property type="entry name" value="Cyclin_N"/>
</dbReference>
<sequence>MSSTDRAALKKFVRQPVSHEMVHYLVATTESIIKVKAQTYTPSANSYPSPPTTPPATISNSPLRKRDEFKFTPPSRTSPISLTNFINNLIHYSNVQTPTLMSSLVYLVRLRAVLPANVYGIETSRHRIFLGCLIIAAKNLNDSSPLNKHWQKYTDGLLTQLEVNECEREIIAHLNWSLNIDEIDLINVLQPFLAPIKEKIRAQRDQMMLSQRQSYAMSNSSSASSSIASSVRGSMNSLARQFSQQAIPLQRITKSASQRRMNLSTSTNSMASAPSLTASNSKNSLYSSALISSSRLSVFTQMNGAASCNNLTNIPEDAPVPVKPVAPVSAPAVAIYNEQEVSVQQPPVQGEGFKCRPLRLSQSVNKASMNYKLKEYTLQRSSVYMRGSNDLDEEDEKENQPAMRNTKPRFSLINMDNLVMAE</sequence>
<gene>
    <name evidence="3" type="ORF">BABINDRAFT_160034</name>
</gene>
<dbReference type="SUPFAM" id="SSF47954">
    <property type="entry name" value="Cyclin-like"/>
    <property type="match status" value="1"/>
</dbReference>
<dbReference type="AlphaFoldDB" id="A0A1E3QVV1"/>
<protein>
    <recommendedName>
        <fullName evidence="2">Cyclin N-terminal domain-containing protein</fullName>
    </recommendedName>
</protein>
<dbReference type="InterPro" id="IPR013922">
    <property type="entry name" value="Cyclin_PHO80-like"/>
</dbReference>
<dbReference type="OrthoDB" id="10250320at2759"/>
<dbReference type="GeneID" id="30145871"/>
<keyword evidence="4" id="KW-1185">Reference proteome</keyword>
<evidence type="ECO:0000256" key="1">
    <source>
        <dbReference type="SAM" id="MobiDB-lite"/>
    </source>
</evidence>
<dbReference type="Proteomes" id="UP000094336">
    <property type="component" value="Unassembled WGS sequence"/>
</dbReference>
<reference evidence="4" key="1">
    <citation type="submission" date="2016-05" db="EMBL/GenBank/DDBJ databases">
        <title>Comparative genomics of biotechnologically important yeasts.</title>
        <authorList>
            <consortium name="DOE Joint Genome Institute"/>
            <person name="Riley R."/>
            <person name="Haridas S."/>
            <person name="Wolfe K.H."/>
            <person name="Lopes M.R."/>
            <person name="Hittinger C.T."/>
            <person name="Goker M."/>
            <person name="Salamov A."/>
            <person name="Wisecaver J."/>
            <person name="Long T.M."/>
            <person name="Aerts A.L."/>
            <person name="Barry K."/>
            <person name="Choi C."/>
            <person name="Clum A."/>
            <person name="Coughlan A.Y."/>
            <person name="Deshpande S."/>
            <person name="Douglass A.P."/>
            <person name="Hanson S.J."/>
            <person name="Klenk H.-P."/>
            <person name="Labutti K."/>
            <person name="Lapidus A."/>
            <person name="Lindquist E."/>
            <person name="Lipzen A."/>
            <person name="Meier-Kolthoff J.P."/>
            <person name="Ohm R.A."/>
            <person name="Otillar R.P."/>
            <person name="Pangilinan J."/>
            <person name="Peng Y."/>
            <person name="Rokas A."/>
            <person name="Rosa C.A."/>
            <person name="Scheuner C."/>
            <person name="Sibirny A.A."/>
            <person name="Slot J.C."/>
            <person name="Stielow J.B."/>
            <person name="Sun H."/>
            <person name="Kurtzman C.P."/>
            <person name="Blackwell M."/>
            <person name="Grigoriev I.V."/>
            <person name="Jeffries T.W."/>
        </authorList>
    </citation>
    <scope>NUCLEOTIDE SEQUENCE [LARGE SCALE GENOMIC DNA]</scope>
    <source>
        <strain evidence="4">NRRL Y-12698</strain>
    </source>
</reference>
<dbReference type="InterPro" id="IPR036915">
    <property type="entry name" value="Cyclin-like_sf"/>
</dbReference>
<dbReference type="GO" id="GO:0019901">
    <property type="term" value="F:protein kinase binding"/>
    <property type="evidence" value="ECO:0007669"/>
    <property type="project" value="InterPro"/>
</dbReference>
<evidence type="ECO:0000259" key="2">
    <source>
        <dbReference type="Pfam" id="PF00134"/>
    </source>
</evidence>